<protein>
    <submittedName>
        <fullName evidence="1">Uncharacterized protein</fullName>
    </submittedName>
</protein>
<reference evidence="1" key="1">
    <citation type="journal article" date="2015" name="Nature">
        <title>Complex archaea that bridge the gap between prokaryotes and eukaryotes.</title>
        <authorList>
            <person name="Spang A."/>
            <person name="Saw J.H."/>
            <person name="Jorgensen S.L."/>
            <person name="Zaremba-Niedzwiedzka K."/>
            <person name="Martijn J."/>
            <person name="Lind A.E."/>
            <person name="van Eijk R."/>
            <person name="Schleper C."/>
            <person name="Guy L."/>
            <person name="Ettema T.J."/>
        </authorList>
    </citation>
    <scope>NUCLEOTIDE SEQUENCE</scope>
</reference>
<comment type="caution">
    <text evidence="1">The sequence shown here is derived from an EMBL/GenBank/DDBJ whole genome shotgun (WGS) entry which is preliminary data.</text>
</comment>
<evidence type="ECO:0000313" key="1">
    <source>
        <dbReference type="EMBL" id="KKL14314.1"/>
    </source>
</evidence>
<sequence length="89" mass="9639">KIVGTMLDVCGFANLKISARGKFFQIAKRISAGTRARFHCIVGYYGGGSLGIFDSTFRQEMSVNIAACVGQANVLEAYGIKCQIQSRID</sequence>
<gene>
    <name evidence="1" type="ORF">LCGC14_2516900</name>
</gene>
<dbReference type="EMBL" id="LAZR01040506">
    <property type="protein sequence ID" value="KKL14314.1"/>
    <property type="molecule type" value="Genomic_DNA"/>
</dbReference>
<name>A0A0F9AXH6_9ZZZZ</name>
<organism evidence="1">
    <name type="scientific">marine sediment metagenome</name>
    <dbReference type="NCBI Taxonomy" id="412755"/>
    <lineage>
        <taxon>unclassified sequences</taxon>
        <taxon>metagenomes</taxon>
        <taxon>ecological metagenomes</taxon>
    </lineage>
</organism>
<accession>A0A0F9AXH6</accession>
<dbReference type="AlphaFoldDB" id="A0A0F9AXH6"/>
<feature type="non-terminal residue" evidence="1">
    <location>
        <position position="1"/>
    </location>
</feature>
<proteinExistence type="predicted"/>